<evidence type="ECO:0000256" key="1">
    <source>
        <dbReference type="ARBA" id="ARBA00022516"/>
    </source>
</evidence>
<dbReference type="InterPro" id="IPR011004">
    <property type="entry name" value="Trimer_LpxA-like_sf"/>
</dbReference>
<keyword evidence="3 8" id="KW-0808">Transferase</keyword>
<dbReference type="Gene3D" id="2.160.10.10">
    <property type="entry name" value="Hexapeptide repeat proteins"/>
    <property type="match status" value="1"/>
</dbReference>
<dbReference type="InterPro" id="IPR001451">
    <property type="entry name" value="Hexapep"/>
</dbReference>
<comment type="caution">
    <text evidence="8">The sequence shown here is derived from an EMBL/GenBank/DDBJ whole genome shotgun (WGS) entry which is preliminary data.</text>
</comment>
<gene>
    <name evidence="8" type="primary">lpxD</name>
    <name evidence="8" type="ORF">EVA99_02960</name>
</gene>
<dbReference type="PANTHER" id="PTHR43378:SF2">
    <property type="entry name" value="UDP-3-O-ACYLGLUCOSAMINE N-ACYLTRANSFERASE 1, MITOCHONDRIAL-RELATED"/>
    <property type="match status" value="1"/>
</dbReference>
<dbReference type="InterPro" id="IPR007691">
    <property type="entry name" value="LpxD"/>
</dbReference>
<evidence type="ECO:0000256" key="3">
    <source>
        <dbReference type="ARBA" id="ARBA00022679"/>
    </source>
</evidence>
<dbReference type="GO" id="GO:0009245">
    <property type="term" value="P:lipid A biosynthetic process"/>
    <property type="evidence" value="ECO:0007669"/>
    <property type="project" value="UniProtKB-KW"/>
</dbReference>
<dbReference type="EC" id="2.3.1.191" evidence="8"/>
<dbReference type="Pfam" id="PF04613">
    <property type="entry name" value="LpxD"/>
    <property type="match status" value="1"/>
</dbReference>
<keyword evidence="6 8" id="KW-0012">Acyltransferase</keyword>
<dbReference type="NCBIfam" id="NF002060">
    <property type="entry name" value="PRK00892.1"/>
    <property type="match status" value="1"/>
</dbReference>
<dbReference type="PANTHER" id="PTHR43378">
    <property type="entry name" value="UDP-3-O-ACYLGLUCOSAMINE N-ACYLTRANSFERASE"/>
    <property type="match status" value="1"/>
</dbReference>
<accession>A0A520MRP2</accession>
<evidence type="ECO:0000259" key="7">
    <source>
        <dbReference type="Pfam" id="PF04613"/>
    </source>
</evidence>
<dbReference type="EMBL" id="SHBL01000021">
    <property type="protein sequence ID" value="RZO23885.1"/>
    <property type="molecule type" value="Genomic_DNA"/>
</dbReference>
<evidence type="ECO:0000256" key="2">
    <source>
        <dbReference type="ARBA" id="ARBA00022556"/>
    </source>
</evidence>
<sequence length="298" mass="31688">MESFTLEQLAKLIGGTPLGSFDFKISYLQDSKVCDNTSICYVKDKKFIDTLSSEAGAVITTTALVEDIGSTQNFIVVDDPYLAYAKTSKVFFNAYKASNEAVETKYGKHVHIGQNTVINSNCVIGDNVIIHDNVSIYSCTDIGDNSIIHSGSVIGSDGFGYAPNNLGWHKIEHLGGVKIGKNVEIGAKTAVDRGALGDTVIEDGVKIDNQVHIAHNTIIGENTAIAGQSGTAGSVKIGKNCQIAGQVGIIGHIEIADNVVVMAKTLVTKSLKEAGAYSGVMPIQKHKDSLKFIAKIKK</sequence>
<dbReference type="InterPro" id="IPR020573">
    <property type="entry name" value="UDP_GlcNAc_AcTrfase_non-rep"/>
</dbReference>
<dbReference type="GO" id="GO:0016410">
    <property type="term" value="F:N-acyltransferase activity"/>
    <property type="evidence" value="ECO:0007669"/>
    <property type="project" value="InterPro"/>
</dbReference>
<organism evidence="8 9">
    <name type="scientific">SAR86 cluster bacterium</name>
    <dbReference type="NCBI Taxonomy" id="2030880"/>
    <lineage>
        <taxon>Bacteria</taxon>
        <taxon>Pseudomonadati</taxon>
        <taxon>Pseudomonadota</taxon>
        <taxon>Gammaproteobacteria</taxon>
        <taxon>SAR86 cluster</taxon>
    </lineage>
</organism>
<proteinExistence type="predicted"/>
<keyword evidence="4" id="KW-0677">Repeat</keyword>
<dbReference type="Gene3D" id="3.40.1390.10">
    <property type="entry name" value="MurE/MurF, N-terminal domain"/>
    <property type="match status" value="1"/>
</dbReference>
<keyword evidence="1" id="KW-0444">Lipid biosynthesis</keyword>
<keyword evidence="5" id="KW-0443">Lipid metabolism</keyword>
<protein>
    <submittedName>
        <fullName evidence="8">UDP-3-O-(3-hydroxymyristoyl)glucosamine N-acyltransferase</fullName>
        <ecNumber evidence="8">2.3.1.191</ecNumber>
    </submittedName>
</protein>
<dbReference type="Pfam" id="PF00132">
    <property type="entry name" value="Hexapep"/>
    <property type="match status" value="2"/>
</dbReference>
<dbReference type="GO" id="GO:0016020">
    <property type="term" value="C:membrane"/>
    <property type="evidence" value="ECO:0007669"/>
    <property type="project" value="GOC"/>
</dbReference>
<reference evidence="8 9" key="1">
    <citation type="submission" date="2019-02" db="EMBL/GenBank/DDBJ databases">
        <title>Prokaryotic population dynamics and viral predation in marine succession experiment using metagenomics: the confinement effect.</title>
        <authorList>
            <person name="Haro-Moreno J.M."/>
            <person name="Rodriguez-Valera F."/>
            <person name="Lopez-Perez M."/>
        </authorList>
    </citation>
    <scope>NUCLEOTIDE SEQUENCE [LARGE SCALE GENOMIC DNA]</scope>
    <source>
        <strain evidence="8">MED-G166</strain>
    </source>
</reference>
<evidence type="ECO:0000313" key="8">
    <source>
        <dbReference type="EMBL" id="RZO23885.1"/>
    </source>
</evidence>
<dbReference type="CDD" id="cd03352">
    <property type="entry name" value="LbH_LpxD"/>
    <property type="match status" value="1"/>
</dbReference>
<keyword evidence="2" id="KW-0441">Lipid A biosynthesis</keyword>
<dbReference type="AlphaFoldDB" id="A0A520MRP2"/>
<evidence type="ECO:0000256" key="4">
    <source>
        <dbReference type="ARBA" id="ARBA00022737"/>
    </source>
</evidence>
<evidence type="ECO:0000313" key="9">
    <source>
        <dbReference type="Proteomes" id="UP000320146"/>
    </source>
</evidence>
<feature type="domain" description="UDP-3-O-[3-hydroxymyristoyl] glucosamine N-acyltransferase non-repeat region" evidence="7">
    <location>
        <begin position="33"/>
        <end position="89"/>
    </location>
</feature>
<evidence type="ECO:0000256" key="6">
    <source>
        <dbReference type="ARBA" id="ARBA00023315"/>
    </source>
</evidence>
<dbReference type="SUPFAM" id="SSF51161">
    <property type="entry name" value="Trimeric LpxA-like enzymes"/>
    <property type="match status" value="1"/>
</dbReference>
<name>A0A520MRP2_9GAMM</name>
<dbReference type="Proteomes" id="UP000320146">
    <property type="component" value="Unassembled WGS sequence"/>
</dbReference>
<evidence type="ECO:0000256" key="5">
    <source>
        <dbReference type="ARBA" id="ARBA00023098"/>
    </source>
</evidence>
<dbReference type="NCBIfam" id="TIGR01853">
    <property type="entry name" value="lipid_A_lpxD"/>
    <property type="match status" value="1"/>
</dbReference>
<dbReference type="GO" id="GO:0103118">
    <property type="term" value="F:UDP-3-O-[(3R)-3-hydroxyacyl]-glucosamine N-acyltransferase activity"/>
    <property type="evidence" value="ECO:0007669"/>
    <property type="project" value="UniProtKB-EC"/>
</dbReference>